<accession>A0A804NLX5</accession>
<proteinExistence type="predicted"/>
<sequence>MAGRNASHMAMASRSSTTGTAVLCFLVVVSLFLAPSLFVAGTEAAAAYGAGRKMKQAAAGAVATKQDGYGYPATSSPAGYPAVPCCPHPPEGGRG</sequence>
<organism evidence="1 2">
    <name type="scientific">Zea mays</name>
    <name type="common">Maize</name>
    <dbReference type="NCBI Taxonomy" id="4577"/>
    <lineage>
        <taxon>Eukaryota</taxon>
        <taxon>Viridiplantae</taxon>
        <taxon>Streptophyta</taxon>
        <taxon>Embryophyta</taxon>
        <taxon>Tracheophyta</taxon>
        <taxon>Spermatophyta</taxon>
        <taxon>Magnoliopsida</taxon>
        <taxon>Liliopsida</taxon>
        <taxon>Poales</taxon>
        <taxon>Poaceae</taxon>
        <taxon>PACMAD clade</taxon>
        <taxon>Panicoideae</taxon>
        <taxon>Andropogonodae</taxon>
        <taxon>Andropogoneae</taxon>
        <taxon>Tripsacinae</taxon>
        <taxon>Zea</taxon>
    </lineage>
</organism>
<name>A0A804NLX5_MAIZE</name>
<reference evidence="2" key="1">
    <citation type="journal article" date="2009" name="Science">
        <title>The B73 maize genome: complexity, diversity, and dynamics.</title>
        <authorList>
            <person name="Schnable P.S."/>
            <person name="Ware D."/>
            <person name="Fulton R.S."/>
            <person name="Stein J.C."/>
            <person name="Wei F."/>
            <person name="Pasternak S."/>
            <person name="Liang C."/>
            <person name="Zhang J."/>
            <person name="Fulton L."/>
            <person name="Graves T.A."/>
            <person name="Minx P."/>
            <person name="Reily A.D."/>
            <person name="Courtney L."/>
            <person name="Kruchowski S.S."/>
            <person name="Tomlinson C."/>
            <person name="Strong C."/>
            <person name="Delehaunty K."/>
            <person name="Fronick C."/>
            <person name="Courtney B."/>
            <person name="Rock S.M."/>
            <person name="Belter E."/>
            <person name="Du F."/>
            <person name="Kim K."/>
            <person name="Abbott R.M."/>
            <person name="Cotton M."/>
            <person name="Levy A."/>
            <person name="Marchetto P."/>
            <person name="Ochoa K."/>
            <person name="Jackson S.M."/>
            <person name="Gillam B."/>
            <person name="Chen W."/>
            <person name="Yan L."/>
            <person name="Higginbotham J."/>
            <person name="Cardenas M."/>
            <person name="Waligorski J."/>
            <person name="Applebaum E."/>
            <person name="Phelps L."/>
            <person name="Falcone J."/>
            <person name="Kanchi K."/>
            <person name="Thane T."/>
            <person name="Scimone A."/>
            <person name="Thane N."/>
            <person name="Henke J."/>
            <person name="Wang T."/>
            <person name="Ruppert J."/>
            <person name="Shah N."/>
            <person name="Rotter K."/>
            <person name="Hodges J."/>
            <person name="Ingenthron E."/>
            <person name="Cordes M."/>
            <person name="Kohlberg S."/>
            <person name="Sgro J."/>
            <person name="Delgado B."/>
            <person name="Mead K."/>
            <person name="Chinwalla A."/>
            <person name="Leonard S."/>
            <person name="Crouse K."/>
            <person name="Collura K."/>
            <person name="Kudrna D."/>
            <person name="Currie J."/>
            <person name="He R."/>
            <person name="Angelova A."/>
            <person name="Rajasekar S."/>
            <person name="Mueller T."/>
            <person name="Lomeli R."/>
            <person name="Scara G."/>
            <person name="Ko A."/>
            <person name="Delaney K."/>
            <person name="Wissotski M."/>
            <person name="Lopez G."/>
            <person name="Campos D."/>
            <person name="Braidotti M."/>
            <person name="Ashley E."/>
            <person name="Golser W."/>
            <person name="Kim H."/>
            <person name="Lee S."/>
            <person name="Lin J."/>
            <person name="Dujmic Z."/>
            <person name="Kim W."/>
            <person name="Talag J."/>
            <person name="Zuccolo A."/>
            <person name="Fan C."/>
            <person name="Sebastian A."/>
            <person name="Kramer M."/>
            <person name="Spiegel L."/>
            <person name="Nascimento L."/>
            <person name="Zutavern T."/>
            <person name="Miller B."/>
            <person name="Ambroise C."/>
            <person name="Muller S."/>
            <person name="Spooner W."/>
            <person name="Narechania A."/>
            <person name="Ren L."/>
            <person name="Wei S."/>
            <person name="Kumari S."/>
            <person name="Faga B."/>
            <person name="Levy M.J."/>
            <person name="McMahan L."/>
            <person name="Van Buren P."/>
            <person name="Vaughn M.W."/>
            <person name="Ying K."/>
            <person name="Yeh C.-T."/>
            <person name="Emrich S.J."/>
            <person name="Jia Y."/>
            <person name="Kalyanaraman A."/>
            <person name="Hsia A.-P."/>
            <person name="Barbazuk W.B."/>
            <person name="Baucom R.S."/>
            <person name="Brutnell T.P."/>
            <person name="Carpita N.C."/>
            <person name="Chaparro C."/>
            <person name="Chia J.-M."/>
            <person name="Deragon J.-M."/>
            <person name="Estill J.C."/>
            <person name="Fu Y."/>
            <person name="Jeddeloh J.A."/>
            <person name="Han Y."/>
            <person name="Lee H."/>
            <person name="Li P."/>
            <person name="Lisch D.R."/>
            <person name="Liu S."/>
            <person name="Liu Z."/>
            <person name="Nagel D.H."/>
            <person name="McCann M.C."/>
            <person name="SanMiguel P."/>
            <person name="Myers A.M."/>
            <person name="Nettleton D."/>
            <person name="Nguyen J."/>
            <person name="Penning B.W."/>
            <person name="Ponnala L."/>
            <person name="Schneider K.L."/>
            <person name="Schwartz D.C."/>
            <person name="Sharma A."/>
            <person name="Soderlund C."/>
            <person name="Springer N.M."/>
            <person name="Sun Q."/>
            <person name="Wang H."/>
            <person name="Waterman M."/>
            <person name="Westerman R."/>
            <person name="Wolfgruber T.K."/>
            <person name="Yang L."/>
            <person name="Yu Y."/>
            <person name="Zhang L."/>
            <person name="Zhou S."/>
            <person name="Zhu Q."/>
            <person name="Bennetzen J.L."/>
            <person name="Dawe R.K."/>
            <person name="Jiang J."/>
            <person name="Jiang N."/>
            <person name="Presting G.G."/>
            <person name="Wessler S.R."/>
            <person name="Aluru S."/>
            <person name="Martienssen R.A."/>
            <person name="Clifton S.W."/>
            <person name="McCombie W.R."/>
            <person name="Wing R.A."/>
            <person name="Wilson R.K."/>
        </authorList>
    </citation>
    <scope>NUCLEOTIDE SEQUENCE [LARGE SCALE GENOMIC DNA]</scope>
    <source>
        <strain evidence="2">cv. B73</strain>
    </source>
</reference>
<evidence type="ECO:0000313" key="2">
    <source>
        <dbReference type="Proteomes" id="UP000007305"/>
    </source>
</evidence>
<dbReference type="InParanoid" id="A0A804NLX5"/>
<protein>
    <submittedName>
        <fullName evidence="1">Uncharacterized protein</fullName>
    </submittedName>
</protein>
<dbReference type="Proteomes" id="UP000007305">
    <property type="component" value="Chromosome 4"/>
</dbReference>
<gene>
    <name evidence="1" type="primary">LOC100275439</name>
</gene>
<evidence type="ECO:0000313" key="1">
    <source>
        <dbReference type="EnsemblPlants" id="Zm00001eb170470_P002"/>
    </source>
</evidence>
<keyword evidence="2" id="KW-1185">Reference proteome</keyword>
<reference evidence="1" key="2">
    <citation type="submission" date="2019-07" db="EMBL/GenBank/DDBJ databases">
        <authorList>
            <person name="Seetharam A."/>
            <person name="Woodhouse M."/>
            <person name="Cannon E."/>
        </authorList>
    </citation>
    <scope>NUCLEOTIDE SEQUENCE [LARGE SCALE GENOMIC DNA]</scope>
    <source>
        <strain evidence="1">cv. B73</strain>
    </source>
</reference>
<dbReference type="EnsemblPlants" id="Zm00001eb170470_T002">
    <property type="protein sequence ID" value="Zm00001eb170470_P002"/>
    <property type="gene ID" value="Zm00001eb170470"/>
</dbReference>
<dbReference type="AlphaFoldDB" id="A0A804NLX5"/>
<dbReference type="Gramene" id="Zm00001eb170470_T002">
    <property type="protein sequence ID" value="Zm00001eb170470_P002"/>
    <property type="gene ID" value="Zm00001eb170470"/>
</dbReference>
<reference evidence="1" key="3">
    <citation type="submission" date="2021-05" db="UniProtKB">
        <authorList>
            <consortium name="EnsemblPlants"/>
        </authorList>
    </citation>
    <scope>IDENTIFICATION</scope>
    <source>
        <strain evidence="1">cv. B73</strain>
    </source>
</reference>